<reference evidence="1" key="1">
    <citation type="submission" date="2020-08" db="EMBL/GenBank/DDBJ databases">
        <title>Multicomponent nature underlies the extraordinary mechanical properties of spider dragline silk.</title>
        <authorList>
            <person name="Kono N."/>
            <person name="Nakamura H."/>
            <person name="Mori M."/>
            <person name="Yoshida Y."/>
            <person name="Ohtoshi R."/>
            <person name="Malay A.D."/>
            <person name="Moran D.A.P."/>
            <person name="Tomita M."/>
            <person name="Numata K."/>
            <person name="Arakawa K."/>
        </authorList>
    </citation>
    <scope>NUCLEOTIDE SEQUENCE</scope>
</reference>
<protein>
    <submittedName>
        <fullName evidence="1">Uncharacterized protein</fullName>
    </submittedName>
</protein>
<gene>
    <name evidence="1" type="ORF">NPIL_408061</name>
</gene>
<evidence type="ECO:0000313" key="1">
    <source>
        <dbReference type="EMBL" id="GFU39893.1"/>
    </source>
</evidence>
<evidence type="ECO:0000313" key="2">
    <source>
        <dbReference type="Proteomes" id="UP000887013"/>
    </source>
</evidence>
<dbReference type="AlphaFoldDB" id="A0A8X6QRV4"/>
<dbReference type="Proteomes" id="UP000887013">
    <property type="component" value="Unassembled WGS sequence"/>
</dbReference>
<dbReference type="EMBL" id="BMAW01035489">
    <property type="protein sequence ID" value="GFU39893.1"/>
    <property type="molecule type" value="Genomic_DNA"/>
</dbReference>
<keyword evidence="2" id="KW-1185">Reference proteome</keyword>
<comment type="caution">
    <text evidence="1">The sequence shown here is derived from an EMBL/GenBank/DDBJ whole genome shotgun (WGS) entry which is preliminary data.</text>
</comment>
<accession>A0A8X6QRV4</accession>
<proteinExistence type="predicted"/>
<name>A0A8X6QRV4_NEPPI</name>
<sequence>MYSAGRGETTPPRNLLPHQHLQEEAFGDLIEVFHWIISTASTTAICFLPRDRTKAMWEPEPCLVLKLQLFENINGAFNIET</sequence>
<organism evidence="1 2">
    <name type="scientific">Nephila pilipes</name>
    <name type="common">Giant wood spider</name>
    <name type="synonym">Nephila maculata</name>
    <dbReference type="NCBI Taxonomy" id="299642"/>
    <lineage>
        <taxon>Eukaryota</taxon>
        <taxon>Metazoa</taxon>
        <taxon>Ecdysozoa</taxon>
        <taxon>Arthropoda</taxon>
        <taxon>Chelicerata</taxon>
        <taxon>Arachnida</taxon>
        <taxon>Araneae</taxon>
        <taxon>Araneomorphae</taxon>
        <taxon>Entelegynae</taxon>
        <taxon>Araneoidea</taxon>
        <taxon>Nephilidae</taxon>
        <taxon>Nephila</taxon>
    </lineage>
</organism>